<dbReference type="InterPro" id="IPR012677">
    <property type="entry name" value="Nucleotide-bd_a/b_plait_sf"/>
</dbReference>
<dbReference type="InterPro" id="IPR035979">
    <property type="entry name" value="RBD_domain_sf"/>
</dbReference>
<name>A0A443SKL4_9ACAR</name>
<dbReference type="CDD" id="cd12421">
    <property type="entry name" value="RRM1_PTBP1_hnRNPL_like"/>
    <property type="match status" value="1"/>
</dbReference>
<evidence type="ECO:0000256" key="3">
    <source>
        <dbReference type="PROSITE-ProRule" id="PRU00176"/>
    </source>
</evidence>
<evidence type="ECO:0000256" key="4">
    <source>
        <dbReference type="SAM" id="MobiDB-lite"/>
    </source>
</evidence>
<dbReference type="Pfam" id="PF00076">
    <property type="entry name" value="RRM_1"/>
    <property type="match status" value="1"/>
</dbReference>
<dbReference type="InterPro" id="IPR000504">
    <property type="entry name" value="RRM_dom"/>
</dbReference>
<dbReference type="PANTHER" id="PTHR15592">
    <property type="entry name" value="MATRIN 3/NUCLEAR PROTEIN 220-RELATED"/>
    <property type="match status" value="1"/>
</dbReference>
<keyword evidence="7" id="KW-1185">Reference proteome</keyword>
<dbReference type="Pfam" id="PF13893">
    <property type="entry name" value="RRM_5"/>
    <property type="match status" value="2"/>
</dbReference>
<evidence type="ECO:0000256" key="2">
    <source>
        <dbReference type="ARBA" id="ARBA00022884"/>
    </source>
</evidence>
<feature type="domain" description="RRM" evidence="5">
    <location>
        <begin position="431"/>
        <end position="507"/>
    </location>
</feature>
<evidence type="ECO:0000259" key="5">
    <source>
        <dbReference type="PROSITE" id="PS50102"/>
    </source>
</evidence>
<dbReference type="InterPro" id="IPR021790">
    <property type="entry name" value="PTBP1-like_RRM2"/>
</dbReference>
<dbReference type="SUPFAM" id="SSF54928">
    <property type="entry name" value="RNA-binding domain, RBD"/>
    <property type="match status" value="3"/>
</dbReference>
<dbReference type="STRING" id="299467.A0A443SKL4"/>
<proteinExistence type="predicted"/>
<keyword evidence="1" id="KW-0677">Repeat</keyword>
<dbReference type="OrthoDB" id="296632at2759"/>
<feature type="region of interest" description="Disordered" evidence="4">
    <location>
        <begin position="140"/>
        <end position="169"/>
    </location>
</feature>
<feature type="compositionally biased region" description="Polar residues" evidence="4">
    <location>
        <begin position="1"/>
        <end position="20"/>
    </location>
</feature>
<dbReference type="AlphaFoldDB" id="A0A443SKL4"/>
<dbReference type="Proteomes" id="UP000288716">
    <property type="component" value="Unassembled WGS sequence"/>
</dbReference>
<evidence type="ECO:0000313" key="7">
    <source>
        <dbReference type="Proteomes" id="UP000288716"/>
    </source>
</evidence>
<reference evidence="6 7" key="1">
    <citation type="journal article" date="2018" name="Gigascience">
        <title>Genomes of trombidid mites reveal novel predicted allergens and laterally-transferred genes associated with secondary metabolism.</title>
        <authorList>
            <person name="Dong X."/>
            <person name="Chaisiri K."/>
            <person name="Xia D."/>
            <person name="Armstrong S.D."/>
            <person name="Fang Y."/>
            <person name="Donnelly M.J."/>
            <person name="Kadowaki T."/>
            <person name="McGarry J.W."/>
            <person name="Darby A.C."/>
            <person name="Makepeace B.L."/>
        </authorList>
    </citation>
    <scope>NUCLEOTIDE SEQUENCE [LARGE SCALE GENOMIC DNA]</scope>
    <source>
        <strain evidence="6">UoL-UT</strain>
    </source>
</reference>
<gene>
    <name evidence="6" type="ORF">B4U80_06199</name>
</gene>
<dbReference type="GO" id="GO:0003723">
    <property type="term" value="F:RNA binding"/>
    <property type="evidence" value="ECO:0007669"/>
    <property type="project" value="UniProtKB-UniRule"/>
</dbReference>
<dbReference type="VEuPathDB" id="VectorBase:LDEU004014"/>
<dbReference type="InterPro" id="IPR055204">
    <property type="entry name" value="HNRNPL_RRM"/>
</dbReference>
<feature type="domain" description="RRM" evidence="5">
    <location>
        <begin position="55"/>
        <end position="131"/>
    </location>
</feature>
<protein>
    <submittedName>
        <fullName evidence="6">Polypyrimidine tract binding protein-like protein</fullName>
    </submittedName>
</protein>
<evidence type="ECO:0000256" key="1">
    <source>
        <dbReference type="ARBA" id="ARBA00022737"/>
    </source>
</evidence>
<keyword evidence="2 3" id="KW-0694">RNA-binding</keyword>
<feature type="region of interest" description="Disordered" evidence="4">
    <location>
        <begin position="1"/>
        <end position="31"/>
    </location>
</feature>
<comment type="caution">
    <text evidence="6">The sequence shown here is derived from an EMBL/GenBank/DDBJ whole genome shotgun (WGS) entry which is preliminary data.</text>
</comment>
<dbReference type="PROSITE" id="PS50102">
    <property type="entry name" value="RRM"/>
    <property type="match status" value="3"/>
</dbReference>
<dbReference type="Pfam" id="PF22976">
    <property type="entry name" value="RRM_10"/>
    <property type="match status" value="1"/>
</dbReference>
<feature type="domain" description="RRM" evidence="5">
    <location>
        <begin position="177"/>
        <end position="253"/>
    </location>
</feature>
<dbReference type="Pfam" id="PF11835">
    <property type="entry name" value="RRM_8"/>
    <property type="match status" value="1"/>
</dbReference>
<dbReference type="Gene3D" id="3.30.70.330">
    <property type="match status" value="4"/>
</dbReference>
<sequence>MTTTTPTNGQVNHSPSSAINQCDDEHSEQHKKVKLDSPPIVNGTTNNNIQQQPSRVVHIRNIPVEATEQDLIAIGSQFGKVTNVLLLKGKNQAFLEFSDLIYANSMIQYWQTQPTPPTIKGRHVFVQFSNHKELKTNVYNDATNNNNSPSPSQEQQLNNNETSIHNNNNNNNASPVLRVIIDHLIYPVNLETLYSIFSRYGKITKIVTFTKSGTYQALIQFEISIQATTAKLALDGQQMFATGNLLKIEYSKLQQLNVKYNNDKSRDFTNPLLPPGNTQQQTSQSAATLGAALNFHHHHHDSIASALDPLGLAGVYGDVIRVKILFNKKDNALVQMLDPQQAQLGNTIIILTSITNIYLLYVCDRIAMTYLDKIKVFGKTIKISPSKHQMVQLPKEGQPDSGLTKDYTNSSLHRFKKPGSKNYLNIYPPSSTLHLSNIPPSVDEQMIRDAFESIGGIQVLNFKFFPKDRKMALIQLNSIEDAVQALIKLHNYQLSESNHLRVSFSKSSI</sequence>
<dbReference type="CDD" id="cd12425">
    <property type="entry name" value="RRM4_PTBP1_like"/>
    <property type="match status" value="1"/>
</dbReference>
<evidence type="ECO:0000313" key="6">
    <source>
        <dbReference type="EMBL" id="RWS28025.1"/>
    </source>
</evidence>
<dbReference type="EMBL" id="NCKV01001623">
    <property type="protein sequence ID" value="RWS28025.1"/>
    <property type="molecule type" value="Genomic_DNA"/>
</dbReference>
<organism evidence="6 7">
    <name type="scientific">Leptotrombidium deliense</name>
    <dbReference type="NCBI Taxonomy" id="299467"/>
    <lineage>
        <taxon>Eukaryota</taxon>
        <taxon>Metazoa</taxon>
        <taxon>Ecdysozoa</taxon>
        <taxon>Arthropoda</taxon>
        <taxon>Chelicerata</taxon>
        <taxon>Arachnida</taxon>
        <taxon>Acari</taxon>
        <taxon>Acariformes</taxon>
        <taxon>Trombidiformes</taxon>
        <taxon>Prostigmata</taxon>
        <taxon>Anystina</taxon>
        <taxon>Parasitengona</taxon>
        <taxon>Trombiculoidea</taxon>
        <taxon>Trombiculidae</taxon>
        <taxon>Leptotrombidium</taxon>
    </lineage>
</organism>
<accession>A0A443SKL4</accession>
<dbReference type="SMART" id="SM00360">
    <property type="entry name" value="RRM"/>
    <property type="match status" value="3"/>
</dbReference>